<gene>
    <name evidence="1" type="ORF">OXU80_12390</name>
</gene>
<dbReference type="Proteomes" id="UP001163223">
    <property type="component" value="Chromosome"/>
</dbReference>
<proteinExistence type="predicted"/>
<protein>
    <submittedName>
        <fullName evidence="1">Uncharacterized protein</fullName>
    </submittedName>
</protein>
<sequence>MDLQNIKPATQKVDIRHPGTGAATGLVFEVVSKQSDSVKAVERRQLDKQLRSRAKKATAADFESDMMDRTAAAVVGWEWKGDAAWGGKKLEFTKENVAAVLATSWVRNQVEEVINDDASFFES</sequence>
<dbReference type="EMBL" id="CP113520">
    <property type="protein sequence ID" value="WAJ30946.1"/>
    <property type="molecule type" value="Genomic_DNA"/>
</dbReference>
<organism evidence="1 2">
    <name type="scientific">Antarcticirhabdus aurantiaca</name>
    <dbReference type="NCBI Taxonomy" id="2606717"/>
    <lineage>
        <taxon>Bacteria</taxon>
        <taxon>Pseudomonadati</taxon>
        <taxon>Pseudomonadota</taxon>
        <taxon>Alphaproteobacteria</taxon>
        <taxon>Hyphomicrobiales</taxon>
        <taxon>Aurantimonadaceae</taxon>
        <taxon>Antarcticirhabdus</taxon>
    </lineage>
</organism>
<name>A0ACD4NVH6_9HYPH</name>
<evidence type="ECO:0000313" key="1">
    <source>
        <dbReference type="EMBL" id="WAJ30946.1"/>
    </source>
</evidence>
<accession>A0ACD4NVH6</accession>
<keyword evidence="2" id="KW-1185">Reference proteome</keyword>
<reference evidence="1" key="1">
    <citation type="submission" date="2022-11" db="EMBL/GenBank/DDBJ databases">
        <title>beta-Carotene-producing bacterium, Jeongeuplla avenae sp. nov., alleviates the salt stress of Arabidopsis seedlings.</title>
        <authorList>
            <person name="Jiang L."/>
            <person name="Lee J."/>
        </authorList>
    </citation>
    <scope>NUCLEOTIDE SEQUENCE</scope>
    <source>
        <strain evidence="1">DY_R2A_6</strain>
    </source>
</reference>
<evidence type="ECO:0000313" key="2">
    <source>
        <dbReference type="Proteomes" id="UP001163223"/>
    </source>
</evidence>